<dbReference type="InterPro" id="IPR025326">
    <property type="entry name" value="DUF4232"/>
</dbReference>
<sequence>MRDSHDGPDPRMDLGYNDPPPPSDLAAKARRKGTAMRRRRRVAAGAGGALIVAAVAWGVSGTLPDREPAVRPTGERPTPTGRPVPTTSGPTGSLSSSPTTSSDKTSSPSSTPTTSAPATTTCTFTDLKVSLGSSQGGAGHTDVELLFTNTGSRPCTLRGTPGVSFLDASGTHVGPSAARDLTANPLVTVTLAAGSHVYSVLHTTNTGVYGDPGSPPCSSQQATHLRVYPPGLRESAQLPYQGDVCTTDTGRSEVRPVAKGRMP</sequence>
<feature type="region of interest" description="Disordered" evidence="1">
    <location>
        <begin position="242"/>
        <end position="263"/>
    </location>
</feature>
<protein>
    <submittedName>
        <fullName evidence="4">DUF4232 domain-containing protein</fullName>
    </submittedName>
</protein>
<accession>A0A939PLU2</accession>
<feature type="compositionally biased region" description="Basic and acidic residues" evidence="1">
    <location>
        <begin position="1"/>
        <end position="12"/>
    </location>
</feature>
<dbReference type="AlphaFoldDB" id="A0A939PLU2"/>
<keyword evidence="2" id="KW-0472">Membrane</keyword>
<feature type="domain" description="DUF4232" evidence="3">
    <location>
        <begin position="122"/>
        <end position="257"/>
    </location>
</feature>
<feature type="transmembrane region" description="Helical" evidence="2">
    <location>
        <begin position="42"/>
        <end position="63"/>
    </location>
</feature>
<keyword evidence="5" id="KW-1185">Reference proteome</keyword>
<evidence type="ECO:0000256" key="1">
    <source>
        <dbReference type="SAM" id="MobiDB-lite"/>
    </source>
</evidence>
<dbReference type="EMBL" id="JAGEOJ010000016">
    <property type="protein sequence ID" value="MBO2452418.1"/>
    <property type="molecule type" value="Genomic_DNA"/>
</dbReference>
<feature type="region of interest" description="Disordered" evidence="1">
    <location>
        <begin position="1"/>
        <end position="119"/>
    </location>
</feature>
<dbReference type="Pfam" id="PF14016">
    <property type="entry name" value="DUF4232"/>
    <property type="match status" value="1"/>
</dbReference>
<feature type="compositionally biased region" description="Low complexity" evidence="1">
    <location>
        <begin position="75"/>
        <end position="119"/>
    </location>
</feature>
<evidence type="ECO:0000256" key="2">
    <source>
        <dbReference type="SAM" id="Phobius"/>
    </source>
</evidence>
<evidence type="ECO:0000313" key="5">
    <source>
        <dbReference type="Proteomes" id="UP000669179"/>
    </source>
</evidence>
<comment type="caution">
    <text evidence="4">The sequence shown here is derived from an EMBL/GenBank/DDBJ whole genome shotgun (WGS) entry which is preliminary data.</text>
</comment>
<name>A0A939PLU2_9ACTN</name>
<reference evidence="4" key="1">
    <citation type="submission" date="2021-03" db="EMBL/GenBank/DDBJ databases">
        <authorList>
            <person name="Kanchanasin P."/>
            <person name="Saeng-In P."/>
            <person name="Phongsopitanun W."/>
            <person name="Yuki M."/>
            <person name="Kudo T."/>
            <person name="Ohkuma M."/>
            <person name="Tanasupawat S."/>
        </authorList>
    </citation>
    <scope>NUCLEOTIDE SEQUENCE</scope>
    <source>
        <strain evidence="4">GKU 128</strain>
    </source>
</reference>
<keyword evidence="2" id="KW-0812">Transmembrane</keyword>
<evidence type="ECO:0000259" key="3">
    <source>
        <dbReference type="Pfam" id="PF14016"/>
    </source>
</evidence>
<keyword evidence="2" id="KW-1133">Transmembrane helix</keyword>
<gene>
    <name evidence="4" type="ORF">J4573_35380</name>
</gene>
<proteinExistence type="predicted"/>
<dbReference type="Proteomes" id="UP000669179">
    <property type="component" value="Unassembled WGS sequence"/>
</dbReference>
<dbReference type="RefSeq" id="WP_208260427.1">
    <property type="nucleotide sequence ID" value="NZ_JAGEOJ010000016.1"/>
</dbReference>
<organism evidence="4 5">
    <name type="scientific">Actinomadura barringtoniae</name>
    <dbReference type="NCBI Taxonomy" id="1427535"/>
    <lineage>
        <taxon>Bacteria</taxon>
        <taxon>Bacillati</taxon>
        <taxon>Actinomycetota</taxon>
        <taxon>Actinomycetes</taxon>
        <taxon>Streptosporangiales</taxon>
        <taxon>Thermomonosporaceae</taxon>
        <taxon>Actinomadura</taxon>
    </lineage>
</organism>
<feature type="compositionally biased region" description="Low complexity" evidence="1">
    <location>
        <begin position="49"/>
        <end position="59"/>
    </location>
</feature>
<evidence type="ECO:0000313" key="4">
    <source>
        <dbReference type="EMBL" id="MBO2452418.1"/>
    </source>
</evidence>
<feature type="compositionally biased region" description="Basic residues" evidence="1">
    <location>
        <begin position="28"/>
        <end position="42"/>
    </location>
</feature>